<organism evidence="1">
    <name type="scientific">uncultured Caudovirales phage</name>
    <dbReference type="NCBI Taxonomy" id="2100421"/>
    <lineage>
        <taxon>Viruses</taxon>
        <taxon>Duplodnaviria</taxon>
        <taxon>Heunggongvirae</taxon>
        <taxon>Uroviricota</taxon>
        <taxon>Caudoviricetes</taxon>
        <taxon>Peduoviridae</taxon>
        <taxon>Maltschvirus</taxon>
        <taxon>Maltschvirus maltsch</taxon>
    </lineage>
</organism>
<gene>
    <name evidence="1" type="ORF">UFOVP212_18</name>
</gene>
<name>A0A6J7WQB9_9CAUD</name>
<dbReference type="EMBL" id="LR798265">
    <property type="protein sequence ID" value="CAB5218324.1"/>
    <property type="molecule type" value="Genomic_DNA"/>
</dbReference>
<protein>
    <submittedName>
        <fullName evidence="1">Uncharacterized protein</fullName>
    </submittedName>
</protein>
<accession>A0A6J7WQB9</accession>
<evidence type="ECO:0000313" key="1">
    <source>
        <dbReference type="EMBL" id="CAB5218324.1"/>
    </source>
</evidence>
<proteinExistence type="predicted"/>
<reference evidence="1" key="1">
    <citation type="submission" date="2020-05" db="EMBL/GenBank/DDBJ databases">
        <authorList>
            <person name="Chiriac C."/>
            <person name="Salcher M."/>
            <person name="Ghai R."/>
            <person name="Kavagutti S V."/>
        </authorList>
    </citation>
    <scope>NUCLEOTIDE SEQUENCE</scope>
</reference>
<sequence length="174" mass="19000">MACELTQDFTIDCINSKGGIKILYVADYNDLVTPPTIVGGAVTAMTLAGGKKFWTYNLEKQNASFAQSLKKDYAAGTVFYDLKYDWNIKKMAVSTLQELSILAQKRLLIIHLDNNGLYWLGGVENGCDLMTDDTTSGKNFSELNGSTLSVTGEEPAKVYQIAKALVDVLIVPAD</sequence>